<evidence type="ECO:0000313" key="1">
    <source>
        <dbReference type="EMBL" id="CAB4151910.1"/>
    </source>
</evidence>
<organism evidence="3">
    <name type="scientific">uncultured Caudovirales phage</name>
    <dbReference type="NCBI Taxonomy" id="2100421"/>
    <lineage>
        <taxon>Viruses</taxon>
        <taxon>Duplodnaviria</taxon>
        <taxon>Heunggongvirae</taxon>
        <taxon>Uroviricota</taxon>
        <taxon>Caudoviricetes</taxon>
        <taxon>Peduoviridae</taxon>
        <taxon>Maltschvirus</taxon>
        <taxon>Maltschvirus maltsch</taxon>
    </lineage>
</organism>
<gene>
    <name evidence="1" type="ORF">UFOVP590_41</name>
    <name evidence="2" type="ORF">UFOVP685_43</name>
    <name evidence="3" type="ORF">UFOVP750_9</name>
</gene>
<protein>
    <submittedName>
        <fullName evidence="3">Uncharacterized protein</fullName>
    </submittedName>
</protein>
<dbReference type="EMBL" id="LR798345">
    <property type="protein sequence ID" value="CAB5225311.1"/>
    <property type="molecule type" value="Genomic_DNA"/>
</dbReference>
<proteinExistence type="predicted"/>
<dbReference type="EMBL" id="LR796656">
    <property type="protein sequence ID" value="CAB4157719.1"/>
    <property type="molecule type" value="Genomic_DNA"/>
</dbReference>
<name>A0A6J7XC18_9CAUD</name>
<sequence>MNTVLKVTDSFVDIMSKMSEGNPGAMYVIRQIYEKHPDNVISIFLHLDSMGIRGSKIWVGYKDYCKQVLDAFCGLALLRDEDMKEFINKEMGILSE</sequence>
<evidence type="ECO:0000313" key="2">
    <source>
        <dbReference type="EMBL" id="CAB4157719.1"/>
    </source>
</evidence>
<accession>A0A6J7XC18</accession>
<evidence type="ECO:0000313" key="3">
    <source>
        <dbReference type="EMBL" id="CAB5225311.1"/>
    </source>
</evidence>
<reference evidence="3" key="1">
    <citation type="submission" date="2020-05" db="EMBL/GenBank/DDBJ databases">
        <authorList>
            <person name="Chiriac C."/>
            <person name="Salcher M."/>
            <person name="Ghai R."/>
            <person name="Kavagutti S V."/>
        </authorList>
    </citation>
    <scope>NUCLEOTIDE SEQUENCE</scope>
</reference>
<dbReference type="EMBL" id="LR796557">
    <property type="protein sequence ID" value="CAB4151910.1"/>
    <property type="molecule type" value="Genomic_DNA"/>
</dbReference>